<sequence>MRRPLLAVAGAVILLASACGSDPGSLSSDDESACQEYYQVINAWSKDYGAEMGAVGQAVAAGDEDRQETAVAVVRELFADMAGDLREQSDGTDDQELAEALGEAADGLDEIAGQIETYDDVTAAPELMSNGQFAEAGQRVSDRCAEE</sequence>
<organism evidence="2 3">
    <name type="scientific">Natronosporangium hydrolyticum</name>
    <dbReference type="NCBI Taxonomy" id="2811111"/>
    <lineage>
        <taxon>Bacteria</taxon>
        <taxon>Bacillati</taxon>
        <taxon>Actinomycetota</taxon>
        <taxon>Actinomycetes</taxon>
        <taxon>Micromonosporales</taxon>
        <taxon>Micromonosporaceae</taxon>
        <taxon>Natronosporangium</taxon>
    </lineage>
</organism>
<name>A0A895YE25_9ACTN</name>
<dbReference type="PROSITE" id="PS51257">
    <property type="entry name" value="PROKAR_LIPOPROTEIN"/>
    <property type="match status" value="1"/>
</dbReference>
<reference evidence="2" key="1">
    <citation type="submission" date="2021-02" db="EMBL/GenBank/DDBJ databases">
        <title>Natrosporangium hydrolyticum gen. nov., sp. nov, a haloalkaliphilic actinobacterium from a soda solonchak soil.</title>
        <authorList>
            <person name="Sorokin D.Y."/>
            <person name="Khijniak T.V."/>
            <person name="Zakharycheva A.P."/>
            <person name="Boueva O.V."/>
            <person name="Ariskina E.V."/>
            <person name="Hahnke R.L."/>
            <person name="Bunk B."/>
            <person name="Sproer C."/>
            <person name="Schumann P."/>
            <person name="Evtushenko L.I."/>
            <person name="Kublanov I.V."/>
        </authorList>
    </citation>
    <scope>NUCLEOTIDE SEQUENCE</scope>
    <source>
        <strain evidence="2">DSM 106523</strain>
    </source>
</reference>
<feature type="chain" id="PRO_5038482913" description="Lipoprotein" evidence="1">
    <location>
        <begin position="22"/>
        <end position="147"/>
    </location>
</feature>
<proteinExistence type="predicted"/>
<protein>
    <recommendedName>
        <fullName evidence="4">Lipoprotein</fullName>
    </recommendedName>
</protein>
<evidence type="ECO:0000313" key="3">
    <source>
        <dbReference type="Proteomes" id="UP000662857"/>
    </source>
</evidence>
<evidence type="ECO:0008006" key="4">
    <source>
        <dbReference type="Google" id="ProtNLM"/>
    </source>
</evidence>
<feature type="signal peptide" evidence="1">
    <location>
        <begin position="1"/>
        <end position="21"/>
    </location>
</feature>
<dbReference type="Proteomes" id="UP000662857">
    <property type="component" value="Chromosome"/>
</dbReference>
<dbReference type="AlphaFoldDB" id="A0A895YE25"/>
<evidence type="ECO:0000313" key="2">
    <source>
        <dbReference type="EMBL" id="QSB16074.1"/>
    </source>
</evidence>
<evidence type="ECO:0000256" key="1">
    <source>
        <dbReference type="SAM" id="SignalP"/>
    </source>
</evidence>
<accession>A0A895YE25</accession>
<keyword evidence="3" id="KW-1185">Reference proteome</keyword>
<dbReference type="KEGG" id="nhy:JQS43_07145"/>
<dbReference type="EMBL" id="CP070499">
    <property type="protein sequence ID" value="QSB16074.1"/>
    <property type="molecule type" value="Genomic_DNA"/>
</dbReference>
<keyword evidence="1" id="KW-0732">Signal</keyword>
<gene>
    <name evidence="2" type="ORF">JQS43_07145</name>
</gene>
<dbReference type="RefSeq" id="WP_239678276.1">
    <property type="nucleotide sequence ID" value="NZ_CP070499.1"/>
</dbReference>